<organism evidence="3 4">
    <name type="scientific">Cymbomonas tetramitiformis</name>
    <dbReference type="NCBI Taxonomy" id="36881"/>
    <lineage>
        <taxon>Eukaryota</taxon>
        <taxon>Viridiplantae</taxon>
        <taxon>Chlorophyta</taxon>
        <taxon>Pyramimonadophyceae</taxon>
        <taxon>Pyramimonadales</taxon>
        <taxon>Pyramimonadaceae</taxon>
        <taxon>Cymbomonas</taxon>
    </lineage>
</organism>
<dbReference type="GO" id="GO:0006508">
    <property type="term" value="P:proteolysis"/>
    <property type="evidence" value="ECO:0007669"/>
    <property type="project" value="UniProtKB-KW"/>
</dbReference>
<evidence type="ECO:0000313" key="4">
    <source>
        <dbReference type="Proteomes" id="UP001190700"/>
    </source>
</evidence>
<dbReference type="InterPro" id="IPR029058">
    <property type="entry name" value="AB_hydrolase_fold"/>
</dbReference>
<comment type="similarity">
    <text evidence="1 2">Belongs to the peptidase S10 family.</text>
</comment>
<keyword evidence="2" id="KW-0645">Protease</keyword>
<keyword evidence="2" id="KW-0121">Carboxypeptidase</keyword>
<dbReference type="Proteomes" id="UP001190700">
    <property type="component" value="Unassembled WGS sequence"/>
</dbReference>
<evidence type="ECO:0000256" key="1">
    <source>
        <dbReference type="ARBA" id="ARBA00009431"/>
    </source>
</evidence>
<evidence type="ECO:0000256" key="2">
    <source>
        <dbReference type="RuleBase" id="RU361156"/>
    </source>
</evidence>
<dbReference type="GO" id="GO:0004185">
    <property type="term" value="F:serine-type carboxypeptidase activity"/>
    <property type="evidence" value="ECO:0007669"/>
    <property type="project" value="UniProtKB-UniRule"/>
</dbReference>
<dbReference type="EMBL" id="LGRX02020404">
    <property type="protein sequence ID" value="KAK3257530.1"/>
    <property type="molecule type" value="Genomic_DNA"/>
</dbReference>
<proteinExistence type="inferred from homology"/>
<dbReference type="InterPro" id="IPR001563">
    <property type="entry name" value="Peptidase_S10"/>
</dbReference>
<keyword evidence="2" id="KW-0378">Hydrolase</keyword>
<name>A0AAE0FD84_9CHLO</name>
<protein>
    <recommendedName>
        <fullName evidence="2">Carboxypeptidase</fullName>
        <ecNumber evidence="2">3.4.16.-</ecNumber>
    </recommendedName>
</protein>
<dbReference type="InterPro" id="IPR033124">
    <property type="entry name" value="Ser_caboxypep_his_AS"/>
</dbReference>
<dbReference type="AlphaFoldDB" id="A0AAE0FD84"/>
<dbReference type="PROSITE" id="PS00560">
    <property type="entry name" value="CARBOXYPEPT_SER_HIS"/>
    <property type="match status" value="1"/>
</dbReference>
<dbReference type="PANTHER" id="PTHR11802:SF201">
    <property type="entry name" value="CARBOXYPEPTIDASE"/>
    <property type="match status" value="1"/>
</dbReference>
<dbReference type="SUPFAM" id="SSF53474">
    <property type="entry name" value="alpha/beta-Hydrolases"/>
    <property type="match status" value="1"/>
</dbReference>
<dbReference type="PANTHER" id="PTHR11802">
    <property type="entry name" value="SERINE PROTEASE FAMILY S10 SERINE CARBOXYPEPTIDASE"/>
    <property type="match status" value="1"/>
</dbReference>
<dbReference type="PRINTS" id="PR00724">
    <property type="entry name" value="CRBOXYPTASEC"/>
</dbReference>
<comment type="caution">
    <text evidence="3">The sequence shown here is derived from an EMBL/GenBank/DDBJ whole genome shotgun (WGS) entry which is preliminary data.</text>
</comment>
<dbReference type="PROSITE" id="PS00131">
    <property type="entry name" value="CARBOXYPEPT_SER_SER"/>
    <property type="match status" value="1"/>
</dbReference>
<dbReference type="EC" id="3.4.16.-" evidence="2"/>
<accession>A0AAE0FD84</accession>
<sequence length="529" mass="56980">MTSASELFTYLATILFLHARPSFSLIPQHAVHNLPGGPSPLPHGPHYAGHLPFADGLYSSFYYLAPHPDPAKPLLVWMNGGPGASSLMGLFTELGPLLINGQSRPRPNTTDTDWRLFQNPSAWSEEASLLVWEQPAGVGFSRCNDNSTSSKCRGVPERPWDCYSSADANLEFLQAFFQRYPEEAQRDLYISGESYGGVYVPLLASRYMAARARPTPPSKVALPQLKGVAIGNGCIGFGVAGGCGMDTLEVLVAHLEAAVPDVSREVLRDVRASCGPDLARGLGPEGPFQNVTCRPALRDLFHELGEYNVYNFDNTDTCGPEYQGNWGAGDTFACGGSALADYLDQGDVQVALHVITGGQEPVAWSKRQWDGRWSGYNITAADVRPEMSAAVQANATMLIYNGLEDAAVPHQGAQGWVEGLFGHSITDHRRKWGSPPYGALAGHVTTYVDGRVTYVTVRGAGHLVPADRPLPGRAMISAFLKGVPMPLYAGLPCQKVWTGRDYQSYCNGAGGEHSSNIDNAGSIDIPVVE</sequence>
<reference evidence="3 4" key="1">
    <citation type="journal article" date="2015" name="Genome Biol. Evol.">
        <title>Comparative Genomics of a Bacterivorous Green Alga Reveals Evolutionary Causalities and Consequences of Phago-Mixotrophic Mode of Nutrition.</title>
        <authorList>
            <person name="Burns J.A."/>
            <person name="Paasch A."/>
            <person name="Narechania A."/>
            <person name="Kim E."/>
        </authorList>
    </citation>
    <scope>NUCLEOTIDE SEQUENCE [LARGE SCALE GENOMIC DNA]</scope>
    <source>
        <strain evidence="3 4">PLY_AMNH</strain>
    </source>
</reference>
<dbReference type="Gene3D" id="3.40.50.1820">
    <property type="entry name" value="alpha/beta hydrolase"/>
    <property type="match status" value="1"/>
</dbReference>
<keyword evidence="4" id="KW-1185">Reference proteome</keyword>
<evidence type="ECO:0000313" key="3">
    <source>
        <dbReference type="EMBL" id="KAK3257530.1"/>
    </source>
</evidence>
<dbReference type="InterPro" id="IPR018202">
    <property type="entry name" value="Ser_caboxypep_ser_AS"/>
</dbReference>
<dbReference type="Pfam" id="PF00450">
    <property type="entry name" value="Peptidase_S10"/>
    <property type="match status" value="1"/>
</dbReference>
<gene>
    <name evidence="3" type="ORF">CYMTET_33381</name>
</gene>